<dbReference type="AlphaFoldDB" id="A0A432MFL8"/>
<comment type="caution">
    <text evidence="2">The sequence shown here is derived from an EMBL/GenBank/DDBJ whole genome shotgun (WGS) entry which is preliminary data.</text>
</comment>
<proteinExistence type="predicted"/>
<dbReference type="OrthoDB" id="9839219at2"/>
<dbReference type="RefSeq" id="WP_126727107.1">
    <property type="nucleotide sequence ID" value="NZ_RYZH01000043.1"/>
</dbReference>
<name>A0A432MFL8_9BACT</name>
<keyword evidence="3" id="KW-1185">Reference proteome</keyword>
<organism evidence="2 3">
    <name type="scientific">Tautonia sociabilis</name>
    <dbReference type="NCBI Taxonomy" id="2080755"/>
    <lineage>
        <taxon>Bacteria</taxon>
        <taxon>Pseudomonadati</taxon>
        <taxon>Planctomycetota</taxon>
        <taxon>Planctomycetia</taxon>
        <taxon>Isosphaerales</taxon>
        <taxon>Isosphaeraceae</taxon>
        <taxon>Tautonia</taxon>
    </lineage>
</organism>
<evidence type="ECO:0000313" key="2">
    <source>
        <dbReference type="EMBL" id="RUL85000.1"/>
    </source>
</evidence>
<evidence type="ECO:0000256" key="1">
    <source>
        <dbReference type="SAM" id="MobiDB-lite"/>
    </source>
</evidence>
<evidence type="ECO:0000313" key="3">
    <source>
        <dbReference type="Proteomes" id="UP000280296"/>
    </source>
</evidence>
<protein>
    <submittedName>
        <fullName evidence="2">Uncharacterized protein</fullName>
    </submittedName>
</protein>
<dbReference type="EMBL" id="RYZH01000043">
    <property type="protein sequence ID" value="RUL85000.1"/>
    <property type="molecule type" value="Genomic_DNA"/>
</dbReference>
<dbReference type="Proteomes" id="UP000280296">
    <property type="component" value="Unassembled WGS sequence"/>
</dbReference>
<reference evidence="2 3" key="2">
    <citation type="submission" date="2019-01" db="EMBL/GenBank/DDBJ databases">
        <title>Tautonia sociabilis, a novel thermotolerant planctomycete of Isosphaeraceae family, isolated from a 4000 m deep subterranean habitat.</title>
        <authorList>
            <person name="Kovaleva O.L."/>
            <person name="Elcheninov A.G."/>
            <person name="Van Heerden E."/>
            <person name="Toshchakov S.V."/>
            <person name="Novikov A."/>
            <person name="Bonch-Osmolovskaya E.A."/>
            <person name="Kublanov I.V."/>
        </authorList>
    </citation>
    <scope>NUCLEOTIDE SEQUENCE [LARGE SCALE GENOMIC DNA]</scope>
    <source>
        <strain evidence="2 3">GM2012</strain>
    </source>
</reference>
<accession>A0A432MFL8</accession>
<gene>
    <name evidence="2" type="ORF">TsocGM_19345</name>
</gene>
<reference evidence="2 3" key="1">
    <citation type="submission" date="2018-12" db="EMBL/GenBank/DDBJ databases">
        <authorList>
            <person name="Toschakov S.V."/>
        </authorList>
    </citation>
    <scope>NUCLEOTIDE SEQUENCE [LARGE SCALE GENOMIC DNA]</scope>
    <source>
        <strain evidence="2 3">GM2012</strain>
    </source>
</reference>
<feature type="compositionally biased region" description="Low complexity" evidence="1">
    <location>
        <begin position="41"/>
        <end position="53"/>
    </location>
</feature>
<feature type="compositionally biased region" description="Basic and acidic residues" evidence="1">
    <location>
        <begin position="23"/>
        <end position="40"/>
    </location>
</feature>
<feature type="region of interest" description="Disordered" evidence="1">
    <location>
        <begin position="23"/>
        <end position="54"/>
    </location>
</feature>
<sequence>MRRLGYLGAIIVAAGVLALRPGSRQDHPPVRAARAQEDGRATPPRAAPEPRNASGTPVWVAIDFVDLESGGSSEYFGQADPDALDALLQGRLTGFLRLDEVYWIFEDGEVERLEDDIAYGASAYFRVEAIRRVTPLKEGFPDASRALPPGDRIISVPGQEA</sequence>